<accession>A0A0G1FII2</accession>
<comment type="function">
    <text evidence="4">This protein is located at the 30S-50S ribosomal subunit interface and may play a role in the structure and function of the aminoacyl-tRNA binding site.</text>
</comment>
<reference evidence="5 6" key="1">
    <citation type="journal article" date="2015" name="Nature">
        <title>rRNA introns, odd ribosomes, and small enigmatic genomes across a large radiation of phyla.</title>
        <authorList>
            <person name="Brown C.T."/>
            <person name="Hug L.A."/>
            <person name="Thomas B.C."/>
            <person name="Sharon I."/>
            <person name="Castelle C.J."/>
            <person name="Singh A."/>
            <person name="Wilkins M.J."/>
            <person name="Williams K.H."/>
            <person name="Banfield J.F."/>
        </authorList>
    </citation>
    <scope>NUCLEOTIDE SEQUENCE [LARGE SCALE GENOMIC DNA]</scope>
</reference>
<dbReference type="GO" id="GO:0003735">
    <property type="term" value="F:structural constituent of ribosome"/>
    <property type="evidence" value="ECO:0007669"/>
    <property type="project" value="InterPro"/>
</dbReference>
<dbReference type="PANTHER" id="PTHR15680:SF9">
    <property type="entry name" value="LARGE RIBOSOMAL SUBUNIT PROTEIN BL19M"/>
    <property type="match status" value="1"/>
</dbReference>
<dbReference type="InterPro" id="IPR018257">
    <property type="entry name" value="Ribosomal_bL19_CS"/>
</dbReference>
<gene>
    <name evidence="5" type="ORF">UV68_C0001G0052</name>
</gene>
<dbReference type="SUPFAM" id="SSF50104">
    <property type="entry name" value="Translation proteins SH3-like domain"/>
    <property type="match status" value="1"/>
</dbReference>
<dbReference type="GO" id="GO:0006412">
    <property type="term" value="P:translation"/>
    <property type="evidence" value="ECO:0007669"/>
    <property type="project" value="InterPro"/>
</dbReference>
<keyword evidence="3 4" id="KW-0687">Ribonucleoprotein</keyword>
<dbReference type="PATRIC" id="fig|1618390.3.peg.52"/>
<dbReference type="PROSITE" id="PS01015">
    <property type="entry name" value="RIBOSOMAL_L19"/>
    <property type="match status" value="1"/>
</dbReference>
<dbReference type="PRINTS" id="PR00061">
    <property type="entry name" value="RIBOSOMALL19"/>
</dbReference>
<evidence type="ECO:0000256" key="1">
    <source>
        <dbReference type="ARBA" id="ARBA00005781"/>
    </source>
</evidence>
<evidence type="ECO:0000256" key="4">
    <source>
        <dbReference type="RuleBase" id="RU000559"/>
    </source>
</evidence>
<dbReference type="AlphaFoldDB" id="A0A0G1FII2"/>
<proteinExistence type="inferred from homology"/>
<dbReference type="Gene3D" id="2.30.30.790">
    <property type="match status" value="1"/>
</dbReference>
<dbReference type="GO" id="GO:0022625">
    <property type="term" value="C:cytosolic large ribosomal subunit"/>
    <property type="evidence" value="ECO:0007669"/>
    <property type="project" value="TreeGrafter"/>
</dbReference>
<dbReference type="PANTHER" id="PTHR15680">
    <property type="entry name" value="RIBOSOMAL PROTEIN L19"/>
    <property type="match status" value="1"/>
</dbReference>
<evidence type="ECO:0000256" key="2">
    <source>
        <dbReference type="ARBA" id="ARBA00022980"/>
    </source>
</evidence>
<dbReference type="InterPro" id="IPR001857">
    <property type="entry name" value="Ribosomal_bL19"/>
</dbReference>
<dbReference type="NCBIfam" id="TIGR01024">
    <property type="entry name" value="rplS_bact"/>
    <property type="match status" value="1"/>
</dbReference>
<dbReference type="Pfam" id="PF01245">
    <property type="entry name" value="Ribosomal_L19"/>
    <property type="match status" value="1"/>
</dbReference>
<name>A0A0G1FII2_9BACT</name>
<evidence type="ECO:0000256" key="3">
    <source>
        <dbReference type="ARBA" id="ARBA00023274"/>
    </source>
</evidence>
<dbReference type="InterPro" id="IPR038657">
    <property type="entry name" value="Ribosomal_bL19_sf"/>
</dbReference>
<evidence type="ECO:0000313" key="5">
    <source>
        <dbReference type="EMBL" id="KKS94911.1"/>
    </source>
</evidence>
<dbReference type="EMBL" id="LCFK01000001">
    <property type="protein sequence ID" value="KKS94911.1"/>
    <property type="molecule type" value="Genomic_DNA"/>
</dbReference>
<comment type="caution">
    <text evidence="5">The sequence shown here is derived from an EMBL/GenBank/DDBJ whole genome shotgun (WGS) entry which is preliminary data.</text>
</comment>
<keyword evidence="2 5" id="KW-0689">Ribosomal protein</keyword>
<comment type="similarity">
    <text evidence="1 4">Belongs to the bacterial ribosomal protein bL19 family.</text>
</comment>
<organism evidence="5 6">
    <name type="scientific">Candidatus Collierbacteria bacterium GW2011_GWC2_43_12</name>
    <dbReference type="NCBI Taxonomy" id="1618390"/>
    <lineage>
        <taxon>Bacteria</taxon>
        <taxon>Candidatus Collieribacteriota</taxon>
    </lineage>
</organism>
<dbReference type="Proteomes" id="UP000033980">
    <property type="component" value="Unassembled WGS sequence"/>
</dbReference>
<sequence length="175" mass="19234">MANQITWQDKIKFGVGDTIKVSLAVKEGEKSRTQVFQGIVIAIRGTGEGKNFIVRKIAAGGVGVEKILPIGTPSITGIEIVKKGKVRRAKLYFLRSLLGKKATKVKDVFVKKGMKAAIEVPVESAFSEKPENGKEERVRPETAKVKNAPKAEVVKVKKVKKGPKKIVRKEKVFVR</sequence>
<dbReference type="InterPro" id="IPR008991">
    <property type="entry name" value="Translation_prot_SH3-like_sf"/>
</dbReference>
<evidence type="ECO:0000313" key="6">
    <source>
        <dbReference type="Proteomes" id="UP000033980"/>
    </source>
</evidence>
<protein>
    <recommendedName>
        <fullName evidence="4">50S ribosomal protein L19</fullName>
    </recommendedName>
</protein>